<evidence type="ECO:0000256" key="5">
    <source>
        <dbReference type="SAM" id="SignalP"/>
    </source>
</evidence>
<dbReference type="EMBL" id="JBAFVH010000007">
    <property type="protein sequence ID" value="MFG1373118.1"/>
    <property type="molecule type" value="Genomic_DNA"/>
</dbReference>
<gene>
    <name evidence="7" type="ORF">V5F32_13160</name>
</gene>
<dbReference type="PANTHER" id="PTHR30329:SF21">
    <property type="entry name" value="LIPOPROTEIN YIAD-RELATED"/>
    <property type="match status" value="1"/>
</dbReference>
<keyword evidence="5" id="KW-0732">Signal</keyword>
<dbReference type="Gene3D" id="3.30.1330.60">
    <property type="entry name" value="OmpA-like domain"/>
    <property type="match status" value="1"/>
</dbReference>
<dbReference type="InterPro" id="IPR006664">
    <property type="entry name" value="OMP_bac"/>
</dbReference>
<dbReference type="Proteomes" id="UP001604002">
    <property type="component" value="Unassembled WGS sequence"/>
</dbReference>
<dbReference type="PROSITE" id="PS51123">
    <property type="entry name" value="OMPA_2"/>
    <property type="match status" value="1"/>
</dbReference>
<sequence>MTLFRFANTRLRAAVPFARTRLGAALLLAGTAMGPALLGAQPASAQAFTPNAQIVQGLQSSVDDVPQVSAEALRGLAQAHMKYTGPPESRPPLAVQLDQLAQINVEIVFELNSAMIKPESYRTIGSIADAMHNPVLLGYKFLVVGNTDATGTRELNMKLSQQRSDAVVEALSTTFRVDPRRLQSVGLGEEALQDAKHPDAAINRRVQIFNVGRAGALAQQ</sequence>
<dbReference type="CDD" id="cd07185">
    <property type="entry name" value="OmpA_C-like"/>
    <property type="match status" value="1"/>
</dbReference>
<dbReference type="InterPro" id="IPR036737">
    <property type="entry name" value="OmpA-like_sf"/>
</dbReference>
<evidence type="ECO:0000256" key="2">
    <source>
        <dbReference type="ARBA" id="ARBA00023136"/>
    </source>
</evidence>
<feature type="chain" id="PRO_5046127119" evidence="5">
    <location>
        <begin position="46"/>
        <end position="220"/>
    </location>
</feature>
<feature type="signal peptide" evidence="5">
    <location>
        <begin position="1"/>
        <end position="45"/>
    </location>
</feature>
<keyword evidence="3" id="KW-0998">Cell outer membrane</keyword>
<proteinExistence type="predicted"/>
<comment type="subcellular location">
    <subcellularLocation>
        <location evidence="1">Cell outer membrane</location>
    </subcellularLocation>
</comment>
<dbReference type="PRINTS" id="PR01021">
    <property type="entry name" value="OMPADOMAIN"/>
</dbReference>
<dbReference type="SUPFAM" id="SSF103088">
    <property type="entry name" value="OmpA-like"/>
    <property type="match status" value="1"/>
</dbReference>
<evidence type="ECO:0000313" key="8">
    <source>
        <dbReference type="Proteomes" id="UP001604002"/>
    </source>
</evidence>
<keyword evidence="2 4" id="KW-0472">Membrane</keyword>
<evidence type="ECO:0000313" key="7">
    <source>
        <dbReference type="EMBL" id="MFG1373118.1"/>
    </source>
</evidence>
<dbReference type="PANTHER" id="PTHR30329">
    <property type="entry name" value="STATOR ELEMENT OF FLAGELLAR MOTOR COMPLEX"/>
    <property type="match status" value="1"/>
</dbReference>
<comment type="caution">
    <text evidence="7">The sequence shown here is derived from an EMBL/GenBank/DDBJ whole genome shotgun (WGS) entry which is preliminary data.</text>
</comment>
<name>A0ABW6ZWX8_9HYPH</name>
<evidence type="ECO:0000256" key="1">
    <source>
        <dbReference type="ARBA" id="ARBA00004442"/>
    </source>
</evidence>
<dbReference type="RefSeq" id="WP_393992931.1">
    <property type="nucleotide sequence ID" value="NZ_JBAFVH010000007.1"/>
</dbReference>
<accession>A0ABW6ZWX8</accession>
<protein>
    <submittedName>
        <fullName evidence="7">OmpA family protein</fullName>
    </submittedName>
</protein>
<keyword evidence="8" id="KW-1185">Reference proteome</keyword>
<evidence type="ECO:0000256" key="3">
    <source>
        <dbReference type="ARBA" id="ARBA00023237"/>
    </source>
</evidence>
<dbReference type="InterPro" id="IPR006665">
    <property type="entry name" value="OmpA-like"/>
</dbReference>
<dbReference type="Pfam" id="PF00691">
    <property type="entry name" value="OmpA"/>
    <property type="match status" value="1"/>
</dbReference>
<feature type="domain" description="OmpA-like" evidence="6">
    <location>
        <begin position="96"/>
        <end position="214"/>
    </location>
</feature>
<evidence type="ECO:0000256" key="4">
    <source>
        <dbReference type="PROSITE-ProRule" id="PRU00473"/>
    </source>
</evidence>
<evidence type="ECO:0000259" key="6">
    <source>
        <dbReference type="PROSITE" id="PS51123"/>
    </source>
</evidence>
<reference evidence="7 8" key="1">
    <citation type="submission" date="2024-02" db="EMBL/GenBank/DDBJ databases">
        <title>Expansion and revision of Xanthobacter and proposal of Roseixanthobacter gen. nov.</title>
        <authorList>
            <person name="Soltysiak M.P.M."/>
            <person name="Jalihal A."/>
            <person name="Ory A."/>
            <person name="Chrisophersen C."/>
            <person name="Lee A.D."/>
            <person name="Boulton J."/>
            <person name="Springer M."/>
        </authorList>
    </citation>
    <scope>NUCLEOTIDE SEQUENCE [LARGE SCALE GENOMIC DNA]</scope>
    <source>
        <strain evidence="7 8">23A</strain>
    </source>
</reference>
<dbReference type="InterPro" id="IPR050330">
    <property type="entry name" value="Bact_OuterMem_StrucFunc"/>
</dbReference>
<organism evidence="7 8">
    <name type="scientific">Xanthobacter oligotrophicus</name>
    <dbReference type="NCBI Taxonomy" id="2607286"/>
    <lineage>
        <taxon>Bacteria</taxon>
        <taxon>Pseudomonadati</taxon>
        <taxon>Pseudomonadota</taxon>
        <taxon>Alphaproteobacteria</taxon>
        <taxon>Hyphomicrobiales</taxon>
        <taxon>Xanthobacteraceae</taxon>
        <taxon>Xanthobacter</taxon>
    </lineage>
</organism>